<dbReference type="SUPFAM" id="SSF53850">
    <property type="entry name" value="Periplasmic binding protein-like II"/>
    <property type="match status" value="1"/>
</dbReference>
<dbReference type="PANTHER" id="PTHR42928:SF5">
    <property type="entry name" value="BLR1237 PROTEIN"/>
    <property type="match status" value="1"/>
</dbReference>
<dbReference type="PIRSF" id="PIRSF017082">
    <property type="entry name" value="YflP"/>
    <property type="match status" value="1"/>
</dbReference>
<dbReference type="Gene3D" id="3.40.190.10">
    <property type="entry name" value="Periplasmic binding protein-like II"/>
    <property type="match status" value="1"/>
</dbReference>
<accession>A0A7X0PL49</accession>
<dbReference type="EMBL" id="JACHLK010000021">
    <property type="protein sequence ID" value="MBB6563614.1"/>
    <property type="molecule type" value="Genomic_DNA"/>
</dbReference>
<keyword evidence="2" id="KW-0732">Signal</keyword>
<sequence length="332" mass="33944">MASRKRSLSFAASPTLRAAALAACLCLASVPAWSQDWPQGPVRLVVPFDAGSTPDLAARAIGERLAARLHQPFVVENKSGAAGNIGTDAIAKASPDGRTIGVSIAGPLGVNALLFKKLPYDPAKDLAPISIAVSQPSVLVVGKKLEGTDAKALASSMKGAKLTFASIGAGSISHLGMAALATQGGADAVHIPYRGSGAAVTAVLAGEVDMALLPAAAVMPHVKAGKLWALAVASPARSPSLPNVPTLAESGLPAIQADAWIGFVAPARTPDAVVKALQNQIAQILAEPAMVEKFRAQYMDPVGGPPEGMRKQIGADIARWKPVIEAHRIALD</sequence>
<dbReference type="AlphaFoldDB" id="A0A7X0PL49"/>
<dbReference type="Proteomes" id="UP000575083">
    <property type="component" value="Unassembled WGS sequence"/>
</dbReference>
<evidence type="ECO:0000313" key="3">
    <source>
        <dbReference type="EMBL" id="MBB6563614.1"/>
    </source>
</evidence>
<keyword evidence="4" id="KW-1185">Reference proteome</keyword>
<protein>
    <submittedName>
        <fullName evidence="3">Tripartite-type tricarboxylate transporter receptor subunit TctC</fullName>
    </submittedName>
</protein>
<evidence type="ECO:0000256" key="1">
    <source>
        <dbReference type="ARBA" id="ARBA00006987"/>
    </source>
</evidence>
<keyword evidence="3" id="KW-0675">Receptor</keyword>
<reference evidence="3 4" key="1">
    <citation type="submission" date="2020-08" db="EMBL/GenBank/DDBJ databases">
        <title>Functional genomics of gut bacteria from endangered species of beetles.</title>
        <authorList>
            <person name="Carlos-Shanley C."/>
        </authorList>
    </citation>
    <scope>NUCLEOTIDE SEQUENCE [LARGE SCALE GENOMIC DNA]</scope>
    <source>
        <strain evidence="3 4">S00198</strain>
    </source>
</reference>
<dbReference type="InterPro" id="IPR042100">
    <property type="entry name" value="Bug_dom1"/>
</dbReference>
<dbReference type="Pfam" id="PF03401">
    <property type="entry name" value="TctC"/>
    <property type="match status" value="1"/>
</dbReference>
<feature type="signal peptide" evidence="2">
    <location>
        <begin position="1"/>
        <end position="34"/>
    </location>
</feature>
<comment type="similarity">
    <text evidence="1">Belongs to the UPF0065 (bug) family.</text>
</comment>
<feature type="chain" id="PRO_5031362021" evidence="2">
    <location>
        <begin position="35"/>
        <end position="332"/>
    </location>
</feature>
<proteinExistence type="inferred from homology"/>
<dbReference type="Gene3D" id="3.40.190.150">
    <property type="entry name" value="Bordetella uptake gene, domain 1"/>
    <property type="match status" value="1"/>
</dbReference>
<comment type="caution">
    <text evidence="3">The sequence shown here is derived from an EMBL/GenBank/DDBJ whole genome shotgun (WGS) entry which is preliminary data.</text>
</comment>
<evidence type="ECO:0000256" key="2">
    <source>
        <dbReference type="SAM" id="SignalP"/>
    </source>
</evidence>
<dbReference type="PANTHER" id="PTHR42928">
    <property type="entry name" value="TRICARBOXYLATE-BINDING PROTEIN"/>
    <property type="match status" value="1"/>
</dbReference>
<dbReference type="InterPro" id="IPR005064">
    <property type="entry name" value="BUG"/>
</dbReference>
<evidence type="ECO:0000313" key="4">
    <source>
        <dbReference type="Proteomes" id="UP000575083"/>
    </source>
</evidence>
<dbReference type="RefSeq" id="WP_184864829.1">
    <property type="nucleotide sequence ID" value="NZ_JACHLK010000021.1"/>
</dbReference>
<organism evidence="3 4">
    <name type="scientific">Acidovorax soli</name>
    <dbReference type="NCBI Taxonomy" id="592050"/>
    <lineage>
        <taxon>Bacteria</taxon>
        <taxon>Pseudomonadati</taxon>
        <taxon>Pseudomonadota</taxon>
        <taxon>Betaproteobacteria</taxon>
        <taxon>Burkholderiales</taxon>
        <taxon>Comamonadaceae</taxon>
        <taxon>Acidovorax</taxon>
    </lineage>
</organism>
<gene>
    <name evidence="3" type="ORF">HNP48_006338</name>
</gene>
<name>A0A7X0PL49_9BURK</name>